<dbReference type="SUPFAM" id="SSF54427">
    <property type="entry name" value="NTF2-like"/>
    <property type="match status" value="1"/>
</dbReference>
<dbReference type="InterPro" id="IPR016918">
    <property type="entry name" value="UCP029394"/>
</dbReference>
<dbReference type="InterPro" id="IPR032710">
    <property type="entry name" value="NTF2-like_dom_sf"/>
</dbReference>
<dbReference type="Gene3D" id="3.10.450.50">
    <property type="match status" value="1"/>
</dbReference>
<dbReference type="PIRSF" id="PIRSF029394">
    <property type="entry name" value="UCP029394"/>
    <property type="match status" value="1"/>
</dbReference>
<evidence type="ECO:0000313" key="3">
    <source>
        <dbReference type="Proteomes" id="UP000199524"/>
    </source>
</evidence>
<dbReference type="InterPro" id="IPR027843">
    <property type="entry name" value="DUF4440"/>
</dbReference>
<dbReference type="EMBL" id="LT629777">
    <property type="protein sequence ID" value="SDS72028.1"/>
    <property type="molecule type" value="Genomic_DNA"/>
</dbReference>
<evidence type="ECO:0000259" key="1">
    <source>
        <dbReference type="Pfam" id="PF14534"/>
    </source>
</evidence>
<dbReference type="RefSeq" id="WP_090205244.1">
    <property type="nucleotide sequence ID" value="NZ_LT629777.1"/>
</dbReference>
<dbReference type="GeneID" id="300207501"/>
<keyword evidence="3" id="KW-1185">Reference proteome</keyword>
<sequence>MNDKTPYLDQVIETHEIIEQWFAGKVTKAVLEPLLARFSPEFSMVTPAGRQLDKSGLAELFASAGGRRSGCRITLGELEVVALHDAGATLHYREWQADDSGTKTDRLSTVVFEKTADGRVLWRHLHETFTQG</sequence>
<gene>
    <name evidence="2" type="ORF">SAMN05216598_2525</name>
</gene>
<feature type="domain" description="DUF4440" evidence="1">
    <location>
        <begin position="17"/>
        <end position="118"/>
    </location>
</feature>
<name>A0A1H1UHU9_9PSED</name>
<dbReference type="AlphaFoldDB" id="A0A1H1UHU9"/>
<organism evidence="2 3">
    <name type="scientific">Pseudomonas asplenii</name>
    <dbReference type="NCBI Taxonomy" id="53407"/>
    <lineage>
        <taxon>Bacteria</taxon>
        <taxon>Pseudomonadati</taxon>
        <taxon>Pseudomonadota</taxon>
        <taxon>Gammaproteobacteria</taxon>
        <taxon>Pseudomonadales</taxon>
        <taxon>Pseudomonadaceae</taxon>
        <taxon>Pseudomonas</taxon>
    </lineage>
</organism>
<accession>A0A1H1UHU9</accession>
<evidence type="ECO:0000313" key="2">
    <source>
        <dbReference type="EMBL" id="SDS72028.1"/>
    </source>
</evidence>
<protein>
    <recommendedName>
        <fullName evidence="1">DUF4440 domain-containing protein</fullName>
    </recommendedName>
</protein>
<dbReference type="Proteomes" id="UP000199524">
    <property type="component" value="Chromosome I"/>
</dbReference>
<dbReference type="Pfam" id="PF14534">
    <property type="entry name" value="DUF4440"/>
    <property type="match status" value="1"/>
</dbReference>
<reference evidence="3" key="1">
    <citation type="submission" date="2016-10" db="EMBL/GenBank/DDBJ databases">
        <authorList>
            <person name="Varghese N."/>
            <person name="Submissions S."/>
        </authorList>
    </citation>
    <scope>NUCLEOTIDE SEQUENCE [LARGE SCALE GENOMIC DNA]</scope>
    <source>
        <strain evidence="3">ATCC 23835</strain>
    </source>
</reference>
<proteinExistence type="predicted"/>